<gene>
    <name evidence="2" type="ORF">D7147_00020</name>
</gene>
<keyword evidence="3" id="KW-1185">Reference proteome</keyword>
<accession>A0ABX9RHV9</accession>
<feature type="transmembrane region" description="Helical" evidence="1">
    <location>
        <begin position="125"/>
        <end position="147"/>
    </location>
</feature>
<proteinExistence type="predicted"/>
<evidence type="ECO:0000256" key="1">
    <source>
        <dbReference type="SAM" id="Phobius"/>
    </source>
</evidence>
<evidence type="ECO:0008006" key="4">
    <source>
        <dbReference type="Google" id="ProtNLM"/>
    </source>
</evidence>
<feature type="transmembrane region" description="Helical" evidence="1">
    <location>
        <begin position="92"/>
        <end position="113"/>
    </location>
</feature>
<protein>
    <recommendedName>
        <fullName evidence="4">Low temperature requirement protein A</fullName>
    </recommendedName>
</protein>
<organism evidence="2 3">
    <name type="scientific">Micromonospora musae</name>
    <dbReference type="NCBI Taxonomy" id="1894970"/>
    <lineage>
        <taxon>Bacteria</taxon>
        <taxon>Bacillati</taxon>
        <taxon>Actinomycetota</taxon>
        <taxon>Actinomycetes</taxon>
        <taxon>Micromonosporales</taxon>
        <taxon>Micromonosporaceae</taxon>
        <taxon>Micromonospora</taxon>
    </lineage>
</organism>
<dbReference type="Proteomes" id="UP000271548">
    <property type="component" value="Unassembled WGS sequence"/>
</dbReference>
<evidence type="ECO:0000313" key="2">
    <source>
        <dbReference type="EMBL" id="RKN23502.1"/>
    </source>
</evidence>
<dbReference type="EMBL" id="RAZS01000001">
    <property type="protein sequence ID" value="RKN23502.1"/>
    <property type="molecule type" value="Genomic_DNA"/>
</dbReference>
<keyword evidence="1" id="KW-1133">Transmembrane helix</keyword>
<comment type="caution">
    <text evidence="2">The sequence shown here is derived from an EMBL/GenBank/DDBJ whole genome shotgun (WGS) entry which is preliminary data.</text>
</comment>
<evidence type="ECO:0000313" key="3">
    <source>
        <dbReference type="Proteomes" id="UP000271548"/>
    </source>
</evidence>
<sequence length="201" mass="21382">MTVANTRVTVRPVSWTRLAAVTAPLLLLLLLLLYGVSRLADGLDGDRGPGPAWNFGHTSFLISIVAFAVLAVELRRLLLAATPRLHTLTDIATAATLVGAASFLWVILGDLFAGFAQTAPLPDPLYLAGPLLFQLGLLTLLVRAATVRPRRLPRWAPPLVLVGFLALGANLDLPPVGAALIFAGLLPLRPHPEPHGLPDRD</sequence>
<feature type="transmembrane region" description="Helical" evidence="1">
    <location>
        <begin position="52"/>
        <end position="72"/>
    </location>
</feature>
<feature type="transmembrane region" description="Helical" evidence="1">
    <location>
        <begin position="159"/>
        <end position="186"/>
    </location>
</feature>
<dbReference type="RefSeq" id="WP_120673187.1">
    <property type="nucleotide sequence ID" value="NZ_RAZS01000001.1"/>
</dbReference>
<keyword evidence="1" id="KW-0472">Membrane</keyword>
<reference evidence="2 3" key="1">
    <citation type="submission" date="2018-09" db="EMBL/GenBank/DDBJ databases">
        <title>Micromonospora sp. nov. MS1-9, isolated from a root of Musa sp.</title>
        <authorList>
            <person name="Kuncharoen N."/>
            <person name="Kudo T."/>
            <person name="Ohkuma M."/>
            <person name="Yuki M."/>
            <person name="Tanasupawat S."/>
        </authorList>
    </citation>
    <scope>NUCLEOTIDE SEQUENCE [LARGE SCALE GENOMIC DNA]</scope>
    <source>
        <strain evidence="2 3">NGC1-4</strain>
    </source>
</reference>
<keyword evidence="1" id="KW-0812">Transmembrane</keyword>
<name>A0ABX9RHV9_9ACTN</name>